<keyword evidence="2" id="KW-1185">Reference proteome</keyword>
<dbReference type="EMBL" id="JASCZI010090798">
    <property type="protein sequence ID" value="MED6146633.1"/>
    <property type="molecule type" value="Genomic_DNA"/>
</dbReference>
<organism evidence="1 2">
    <name type="scientific">Stylosanthes scabra</name>
    <dbReference type="NCBI Taxonomy" id="79078"/>
    <lineage>
        <taxon>Eukaryota</taxon>
        <taxon>Viridiplantae</taxon>
        <taxon>Streptophyta</taxon>
        <taxon>Embryophyta</taxon>
        <taxon>Tracheophyta</taxon>
        <taxon>Spermatophyta</taxon>
        <taxon>Magnoliopsida</taxon>
        <taxon>eudicotyledons</taxon>
        <taxon>Gunneridae</taxon>
        <taxon>Pentapetalae</taxon>
        <taxon>rosids</taxon>
        <taxon>fabids</taxon>
        <taxon>Fabales</taxon>
        <taxon>Fabaceae</taxon>
        <taxon>Papilionoideae</taxon>
        <taxon>50 kb inversion clade</taxon>
        <taxon>dalbergioids sensu lato</taxon>
        <taxon>Dalbergieae</taxon>
        <taxon>Pterocarpus clade</taxon>
        <taxon>Stylosanthes</taxon>
    </lineage>
</organism>
<name>A0ABU6TFB4_9FABA</name>
<protein>
    <submittedName>
        <fullName evidence="1">Uncharacterized protein</fullName>
    </submittedName>
</protein>
<evidence type="ECO:0000313" key="2">
    <source>
        <dbReference type="Proteomes" id="UP001341840"/>
    </source>
</evidence>
<sequence length="193" mass="21275">MALAPCPWRPRALNVDFVIKQRVAQPRRATLDKKKEALLPRVTAGHSPSRFRRRCWSVPSSWLLPVFDRLYCYAFRLPLLLHVSAAGSHPSLLLVCDFASPPLLHVPTSAATTRVRLCCLALLHLDPNSAEAQALNQLGQNSNGGSICTSPSPLPSVGETTTTTYTHPTNNSASYKEKILLQTLVAGFLVWFF</sequence>
<gene>
    <name evidence="1" type="ORF">PIB30_036318</name>
</gene>
<comment type="caution">
    <text evidence="1">The sequence shown here is derived from an EMBL/GenBank/DDBJ whole genome shotgun (WGS) entry which is preliminary data.</text>
</comment>
<proteinExistence type="predicted"/>
<accession>A0ABU6TFB4</accession>
<evidence type="ECO:0000313" key="1">
    <source>
        <dbReference type="EMBL" id="MED6146633.1"/>
    </source>
</evidence>
<reference evidence="1 2" key="1">
    <citation type="journal article" date="2023" name="Plants (Basel)">
        <title>Bridging the Gap: Combining Genomics and Transcriptomics Approaches to Understand Stylosanthes scabra, an Orphan Legume from the Brazilian Caatinga.</title>
        <authorList>
            <person name="Ferreira-Neto J.R.C."/>
            <person name="da Silva M.D."/>
            <person name="Binneck E."/>
            <person name="de Melo N.F."/>
            <person name="da Silva R.H."/>
            <person name="de Melo A.L.T.M."/>
            <person name="Pandolfi V."/>
            <person name="Bustamante F.O."/>
            <person name="Brasileiro-Vidal A.C."/>
            <person name="Benko-Iseppon A.M."/>
        </authorList>
    </citation>
    <scope>NUCLEOTIDE SEQUENCE [LARGE SCALE GENOMIC DNA]</scope>
    <source>
        <tissue evidence="1">Leaves</tissue>
    </source>
</reference>
<dbReference type="Proteomes" id="UP001341840">
    <property type="component" value="Unassembled WGS sequence"/>
</dbReference>